<protein>
    <submittedName>
        <fullName evidence="1">Uncharacterized protein</fullName>
    </submittedName>
</protein>
<dbReference type="GeneID" id="93260157"/>
<dbReference type="PATRIC" id="fig|1398.19.peg.79"/>
<proteinExistence type="predicted"/>
<dbReference type="AlphaFoldDB" id="A0A133L1D6"/>
<name>A0A133L1D6_HEYCO</name>
<organism evidence="1 2">
    <name type="scientific">Heyndrickxia coagulans</name>
    <name type="common">Weizmannia coagulans</name>
    <dbReference type="NCBI Taxonomy" id="1398"/>
    <lineage>
        <taxon>Bacteria</taxon>
        <taxon>Bacillati</taxon>
        <taxon>Bacillota</taxon>
        <taxon>Bacilli</taxon>
        <taxon>Bacillales</taxon>
        <taxon>Bacillaceae</taxon>
        <taxon>Heyndrickxia</taxon>
    </lineage>
</organism>
<accession>A0A133L1D6</accession>
<evidence type="ECO:0000313" key="1">
    <source>
        <dbReference type="EMBL" id="KWZ85598.1"/>
    </source>
</evidence>
<reference evidence="2" key="1">
    <citation type="submission" date="2016-01" db="EMBL/GenBank/DDBJ databases">
        <authorList>
            <person name="Mitreva M."/>
            <person name="Pepin K.H."/>
            <person name="Mihindukulasuriya K.A."/>
            <person name="Fulton R."/>
            <person name="Fronick C."/>
            <person name="O'Laughlin M."/>
            <person name="Miner T."/>
            <person name="Herter B."/>
            <person name="Rosa B.A."/>
            <person name="Cordes M."/>
            <person name="Tomlinson C."/>
            <person name="Wollam A."/>
            <person name="Palsikar V.B."/>
            <person name="Mardis E.R."/>
            <person name="Wilson R.K."/>
        </authorList>
    </citation>
    <scope>NUCLEOTIDE SEQUENCE [LARGE SCALE GENOMIC DNA]</scope>
    <source>
        <strain evidence="2">GED7749B</strain>
    </source>
</reference>
<sequence length="70" mass="7696">MIDLAGTLAALRGAGGKVPVDQNEYLHFYEKMHLILLLLGAAVVKCLKDSCDKKRQNSRIVGGQRPKAFQ</sequence>
<dbReference type="RefSeq" id="WP_014095463.1">
    <property type="nucleotide sequence ID" value="NZ_CP010525.1"/>
</dbReference>
<dbReference type="Proteomes" id="UP000070376">
    <property type="component" value="Unassembled WGS sequence"/>
</dbReference>
<comment type="caution">
    <text evidence="1">The sequence shown here is derived from an EMBL/GenBank/DDBJ whole genome shotgun (WGS) entry which is preliminary data.</text>
</comment>
<gene>
    <name evidence="1" type="ORF">HMPREF3213_00402</name>
</gene>
<evidence type="ECO:0000313" key="2">
    <source>
        <dbReference type="Proteomes" id="UP000070376"/>
    </source>
</evidence>
<dbReference type="EMBL" id="LRPN01000015">
    <property type="protein sequence ID" value="KWZ85598.1"/>
    <property type="molecule type" value="Genomic_DNA"/>
</dbReference>